<accession>A0ABV2KTZ2</accession>
<gene>
    <name evidence="1" type="ORF">ABID56_001142</name>
</gene>
<keyword evidence="2" id="KW-1185">Reference proteome</keyword>
<dbReference type="EMBL" id="JBEPMX010000004">
    <property type="protein sequence ID" value="MET3683052.1"/>
    <property type="molecule type" value="Genomic_DNA"/>
</dbReference>
<dbReference type="Proteomes" id="UP001549167">
    <property type="component" value="Unassembled WGS sequence"/>
</dbReference>
<dbReference type="RefSeq" id="WP_354219648.1">
    <property type="nucleotide sequence ID" value="NZ_JBEPMX010000004.1"/>
</dbReference>
<name>A0ABV2KTZ2_9BACI</name>
<comment type="caution">
    <text evidence="1">The sequence shown here is derived from an EMBL/GenBank/DDBJ whole genome shotgun (WGS) entry which is preliminary data.</text>
</comment>
<protein>
    <submittedName>
        <fullName evidence="1">Uncharacterized protein</fullName>
    </submittedName>
</protein>
<organism evidence="1 2">
    <name type="scientific">Alkalibacillus flavidus</name>
    <dbReference type="NCBI Taxonomy" id="546021"/>
    <lineage>
        <taxon>Bacteria</taxon>
        <taxon>Bacillati</taxon>
        <taxon>Bacillota</taxon>
        <taxon>Bacilli</taxon>
        <taxon>Bacillales</taxon>
        <taxon>Bacillaceae</taxon>
        <taxon>Alkalibacillus</taxon>
    </lineage>
</organism>
<sequence>MKEKLGDEDLDEFLDQYLDIPDMRERAIYKAENEKNSERVIELIESADRKRQDWLDILYRHYGLLGRIEEQRELAKKLVGEYGMDYYNRLRKLYSDNEWSPVVDTLIENNLYYFQGSNYYKFLLKERRNEALLSYGQASPYMITEFGPYLQDHYPEEVAVIFQDFIHQEASKATNRKDYQGVSRIIKQMQKVCGYEASLPVIEKLATDYVKRPAFIDELQKMKV</sequence>
<evidence type="ECO:0000313" key="1">
    <source>
        <dbReference type="EMBL" id="MET3683052.1"/>
    </source>
</evidence>
<proteinExistence type="predicted"/>
<evidence type="ECO:0000313" key="2">
    <source>
        <dbReference type="Proteomes" id="UP001549167"/>
    </source>
</evidence>
<reference evidence="1 2" key="1">
    <citation type="submission" date="2024-06" db="EMBL/GenBank/DDBJ databases">
        <title>Genomic Encyclopedia of Type Strains, Phase IV (KMG-IV): sequencing the most valuable type-strain genomes for metagenomic binning, comparative biology and taxonomic classification.</title>
        <authorList>
            <person name="Goeker M."/>
        </authorList>
    </citation>
    <scope>NUCLEOTIDE SEQUENCE [LARGE SCALE GENOMIC DNA]</scope>
    <source>
        <strain evidence="1 2">DSM 23520</strain>
    </source>
</reference>